<organism evidence="1">
    <name type="scientific">Variovorax paradoxus</name>
    <dbReference type="NCBI Taxonomy" id="34073"/>
    <lineage>
        <taxon>Bacteria</taxon>
        <taxon>Pseudomonadati</taxon>
        <taxon>Pseudomonadota</taxon>
        <taxon>Betaproteobacteria</taxon>
        <taxon>Burkholderiales</taxon>
        <taxon>Comamonadaceae</taxon>
        <taxon>Variovorax</taxon>
    </lineage>
</organism>
<protein>
    <recommendedName>
        <fullName evidence="2">(2Fe-2S) ferredoxin domain-containing protein</fullName>
    </recommendedName>
</protein>
<proteinExistence type="predicted"/>
<accession>A0A679JBH7</accession>
<dbReference type="EMBL" id="LR743507">
    <property type="protein sequence ID" value="CAA2107283.1"/>
    <property type="molecule type" value="Genomic_DNA"/>
</dbReference>
<sequence length="117" mass="12611">MDRKGIEPVGKKETRVSQSPPLVDTKLAGVVLVCGECEERKDGPSRLRARQVRKELKHGLSGLPVRLRVVQCSCLGLCPKKAMALAAVAQGHAPLAAEVCRDEDVQAFAKALGRSLR</sequence>
<evidence type="ECO:0000313" key="1">
    <source>
        <dbReference type="EMBL" id="CAA2107283.1"/>
    </source>
</evidence>
<dbReference type="AlphaFoldDB" id="A0A679JBH7"/>
<evidence type="ECO:0008006" key="2">
    <source>
        <dbReference type="Google" id="ProtNLM"/>
    </source>
</evidence>
<name>A0A679JBH7_VARPD</name>
<reference evidence="1" key="1">
    <citation type="submission" date="2019-12" db="EMBL/GenBank/DDBJ databases">
        <authorList>
            <person name="Cremers G."/>
        </authorList>
    </citation>
    <scope>NUCLEOTIDE SEQUENCE</scope>
    <source>
        <strain evidence="1">Vvax</strain>
    </source>
</reference>
<gene>
    <name evidence="1" type="ORF">VVAX_04159</name>
</gene>